<organism evidence="1 2">
    <name type="scientific">Streptomyces prunicolor</name>
    <dbReference type="NCBI Taxonomy" id="67348"/>
    <lineage>
        <taxon>Bacteria</taxon>
        <taxon>Bacillati</taxon>
        <taxon>Actinomycetota</taxon>
        <taxon>Actinomycetes</taxon>
        <taxon>Kitasatosporales</taxon>
        <taxon>Streptomycetaceae</taxon>
        <taxon>Streptomyces</taxon>
    </lineage>
</organism>
<proteinExistence type="predicted"/>
<comment type="caution">
    <text evidence="1">The sequence shown here is derived from an EMBL/GenBank/DDBJ whole genome shotgun (WGS) entry which is preliminary data.</text>
</comment>
<dbReference type="RefSeq" id="WP_317773195.1">
    <property type="nucleotide sequence ID" value="NZ_JAWMAJ010000085.1"/>
</dbReference>
<protein>
    <submittedName>
        <fullName evidence="1">Uncharacterized protein</fullName>
    </submittedName>
</protein>
<reference evidence="1 2" key="1">
    <citation type="submission" date="2023-10" db="EMBL/GenBank/DDBJ databases">
        <title>Characterization of rhizosphere-enriched actinobacteria from wheat plants lab-grown on chernevaya soil.</title>
        <authorList>
            <person name="Tikhonova E.N."/>
            <person name="Konopkin A."/>
            <person name="Kravchenko I.K."/>
        </authorList>
    </citation>
    <scope>NUCLEOTIDE SEQUENCE [LARGE SCALE GENOMIC DNA]</scope>
    <source>
        <strain evidence="1 2">RR29</strain>
    </source>
</reference>
<gene>
    <name evidence="1" type="ORF">R5A26_24795</name>
</gene>
<keyword evidence="2" id="KW-1185">Reference proteome</keyword>
<evidence type="ECO:0000313" key="1">
    <source>
        <dbReference type="EMBL" id="MDV7219158.1"/>
    </source>
</evidence>
<dbReference type="EMBL" id="JAWMAJ010000085">
    <property type="protein sequence ID" value="MDV7219158.1"/>
    <property type="molecule type" value="Genomic_DNA"/>
</dbReference>
<sequence length="70" mass="7882">MQQVLTIVCLVGFGVLIGWVVALIVLDRTTSVRHAIDPLGLRQQQAANEMTARCRRAEEQMCRVAYRGRL</sequence>
<dbReference type="Proteomes" id="UP001187346">
    <property type="component" value="Unassembled WGS sequence"/>
</dbReference>
<accession>A0ABU4FGN6</accession>
<name>A0ABU4FGN6_9ACTN</name>
<evidence type="ECO:0000313" key="2">
    <source>
        <dbReference type="Proteomes" id="UP001187346"/>
    </source>
</evidence>